<keyword evidence="3" id="KW-1185">Reference proteome</keyword>
<dbReference type="AlphaFoldDB" id="A0A8S4QM10"/>
<proteinExistence type="predicted"/>
<evidence type="ECO:0000256" key="1">
    <source>
        <dbReference type="SAM" id="MobiDB-lite"/>
    </source>
</evidence>
<name>A0A8S4QM10_9NEOP</name>
<feature type="region of interest" description="Disordered" evidence="1">
    <location>
        <begin position="72"/>
        <end position="103"/>
    </location>
</feature>
<evidence type="ECO:0000313" key="3">
    <source>
        <dbReference type="Proteomes" id="UP000838756"/>
    </source>
</evidence>
<sequence length="132" mass="15843">MNKVDRNYAVKNVQNFRPNAQQCYLMKLRQRTLPDELCHIEINYCYLKLYYYFIKFYYYNGRRHSTASRKAEVEMGGAHSSKVKRNAQRSVGRPPTRRTDHIKRVAGSRWKQAAQNRGFWNSLQKTYVQQWA</sequence>
<dbReference type="Proteomes" id="UP000838756">
    <property type="component" value="Unassembled WGS sequence"/>
</dbReference>
<gene>
    <name evidence="2" type="primary">jg11417</name>
    <name evidence="2" type="ORF">PAEG_LOCUS2104</name>
</gene>
<protein>
    <submittedName>
        <fullName evidence="2">Jg11417 protein</fullName>
    </submittedName>
</protein>
<comment type="caution">
    <text evidence="2">The sequence shown here is derived from an EMBL/GenBank/DDBJ whole genome shotgun (WGS) entry which is preliminary data.</text>
</comment>
<reference evidence="2" key="1">
    <citation type="submission" date="2022-03" db="EMBL/GenBank/DDBJ databases">
        <authorList>
            <person name="Lindestad O."/>
        </authorList>
    </citation>
    <scope>NUCLEOTIDE SEQUENCE</scope>
</reference>
<dbReference type="OrthoDB" id="407509at2759"/>
<accession>A0A8S4QM10</accession>
<evidence type="ECO:0000313" key="2">
    <source>
        <dbReference type="EMBL" id="CAH2210192.1"/>
    </source>
</evidence>
<dbReference type="EMBL" id="CAKXAJ010006874">
    <property type="protein sequence ID" value="CAH2210192.1"/>
    <property type="molecule type" value="Genomic_DNA"/>
</dbReference>
<organism evidence="2 3">
    <name type="scientific">Pararge aegeria aegeria</name>
    <dbReference type="NCBI Taxonomy" id="348720"/>
    <lineage>
        <taxon>Eukaryota</taxon>
        <taxon>Metazoa</taxon>
        <taxon>Ecdysozoa</taxon>
        <taxon>Arthropoda</taxon>
        <taxon>Hexapoda</taxon>
        <taxon>Insecta</taxon>
        <taxon>Pterygota</taxon>
        <taxon>Neoptera</taxon>
        <taxon>Endopterygota</taxon>
        <taxon>Lepidoptera</taxon>
        <taxon>Glossata</taxon>
        <taxon>Ditrysia</taxon>
        <taxon>Papilionoidea</taxon>
        <taxon>Nymphalidae</taxon>
        <taxon>Satyrinae</taxon>
        <taxon>Satyrini</taxon>
        <taxon>Parargina</taxon>
        <taxon>Pararge</taxon>
    </lineage>
</organism>